<keyword evidence="2" id="KW-1185">Reference proteome</keyword>
<dbReference type="EMBL" id="JAPDDT010000001">
    <property type="protein sequence ID" value="MCW1921748.1"/>
    <property type="molecule type" value="Genomic_DNA"/>
</dbReference>
<name>A0ABT3GE97_9BACT</name>
<gene>
    <name evidence="1" type="ORF">OKA05_04235</name>
</gene>
<accession>A0ABT3GE97</accession>
<organism evidence="1 2">
    <name type="scientific">Luteolibacter arcticus</name>
    <dbReference type="NCBI Taxonomy" id="1581411"/>
    <lineage>
        <taxon>Bacteria</taxon>
        <taxon>Pseudomonadati</taxon>
        <taxon>Verrucomicrobiota</taxon>
        <taxon>Verrucomicrobiia</taxon>
        <taxon>Verrucomicrobiales</taxon>
        <taxon>Verrucomicrobiaceae</taxon>
        <taxon>Luteolibacter</taxon>
    </lineage>
</organism>
<sequence length="523" mass="55708">MIFLKCPAVAAVLAASLLSGCDRLKSAAGATASPEVVASETVPTQPQLDLDTSREAFATAGNGGSPHFAKVIGRLDVGGKMIQFQDHEGRRDIFIEVLKAVLAAVPDRQVQASINPAAMVDASGLAAAAASGRSVIKDDDAWLMRGYDYLPDGPQGLSRLVGKEPFPFQSPALIPAATDLVVETRLDASFLPELITRICTAAGNPAAAGQFLEVKAPTGYTVQGLMEKANLHVILAVDVSSWADKPVVPKPVDYFLRIDGGKDLLTMLLPEIEKALGKPSAIGTRKGWELPLPAIGMETKGLVLFDDAGTVTVASRSDYLKFVDTAAMKLAGWKEYQAATNHFPQGGNLLVYASPQVPVVLGWLIRQAAKQSKEEGAEFIVKATEYLQPRSYSLCVAHEKDGTAFTAELPFAAEMDLGSTLPVLTATSTLFVGARAWKKGSDRAACVINCRNVQQAVRAHQNMNELKPGTPIPWDQIFGNHLDARPLCIPGATYTYAKGIPAIGKLACTCSDPDHAIPDHANW</sequence>
<comment type="caution">
    <text evidence="1">The sequence shown here is derived from an EMBL/GenBank/DDBJ whole genome shotgun (WGS) entry which is preliminary data.</text>
</comment>
<evidence type="ECO:0008006" key="3">
    <source>
        <dbReference type="Google" id="ProtNLM"/>
    </source>
</evidence>
<dbReference type="PROSITE" id="PS51257">
    <property type="entry name" value="PROKAR_LIPOPROTEIN"/>
    <property type="match status" value="1"/>
</dbReference>
<protein>
    <recommendedName>
        <fullName evidence="3">Lipoprotein</fullName>
    </recommendedName>
</protein>
<reference evidence="1 2" key="1">
    <citation type="submission" date="2022-10" db="EMBL/GenBank/DDBJ databases">
        <title>Luteolibacter arcticus strain CCTCC AB 2014275, whole genome shotgun sequencing project.</title>
        <authorList>
            <person name="Zhao G."/>
            <person name="Shen L."/>
        </authorList>
    </citation>
    <scope>NUCLEOTIDE SEQUENCE [LARGE SCALE GENOMIC DNA]</scope>
    <source>
        <strain evidence="1 2">CCTCC AB 2014275</strain>
    </source>
</reference>
<evidence type="ECO:0000313" key="1">
    <source>
        <dbReference type="EMBL" id="MCW1921748.1"/>
    </source>
</evidence>
<evidence type="ECO:0000313" key="2">
    <source>
        <dbReference type="Proteomes" id="UP001320876"/>
    </source>
</evidence>
<proteinExistence type="predicted"/>
<dbReference type="Proteomes" id="UP001320876">
    <property type="component" value="Unassembled WGS sequence"/>
</dbReference>
<dbReference type="RefSeq" id="WP_264485857.1">
    <property type="nucleotide sequence ID" value="NZ_JAPDDT010000001.1"/>
</dbReference>